<dbReference type="SUPFAM" id="SSF52540">
    <property type="entry name" value="P-loop containing nucleoside triphosphate hydrolases"/>
    <property type="match status" value="1"/>
</dbReference>
<accession>A0A562L873</accession>
<keyword evidence="2" id="KW-0378">Hydrolase</keyword>
<reference evidence="7 8" key="1">
    <citation type="journal article" date="2015" name="Stand. Genomic Sci.">
        <title>Genomic Encyclopedia of Bacterial and Archaeal Type Strains, Phase III: the genomes of soil and plant-associated and newly described type strains.</title>
        <authorList>
            <person name="Whitman W.B."/>
            <person name="Woyke T."/>
            <person name="Klenk H.P."/>
            <person name="Zhou Y."/>
            <person name="Lilburn T.G."/>
            <person name="Beck B.J."/>
            <person name="De Vos P."/>
            <person name="Vandamme P."/>
            <person name="Eisen J.A."/>
            <person name="Garrity G."/>
            <person name="Hugenholtz P."/>
            <person name="Kyrpides N.C."/>
        </authorList>
    </citation>
    <scope>NUCLEOTIDE SEQUENCE [LARGE SCALE GENOMIC DNA]</scope>
    <source>
        <strain evidence="7 8">CGMCC 1.10821</strain>
    </source>
</reference>
<keyword evidence="1" id="KW-0547">Nucleotide-binding</keyword>
<evidence type="ECO:0000256" key="2">
    <source>
        <dbReference type="ARBA" id="ARBA00022801"/>
    </source>
</evidence>
<keyword evidence="8" id="KW-1185">Reference proteome</keyword>
<gene>
    <name evidence="7" type="ORF">IP90_01649</name>
</gene>
<protein>
    <recommendedName>
        <fullName evidence="5">DNA 3'-5' helicase II</fullName>
    </recommendedName>
</protein>
<evidence type="ECO:0000259" key="6">
    <source>
        <dbReference type="Pfam" id="PF00580"/>
    </source>
</evidence>
<dbReference type="InterPro" id="IPR014016">
    <property type="entry name" value="UvrD-like_ATP-bd"/>
</dbReference>
<dbReference type="InterPro" id="IPR000212">
    <property type="entry name" value="DNA_helicase_UvrD/REP"/>
</dbReference>
<dbReference type="PANTHER" id="PTHR11070">
    <property type="entry name" value="UVRD / RECB / PCRA DNA HELICASE FAMILY MEMBER"/>
    <property type="match status" value="1"/>
</dbReference>
<evidence type="ECO:0000313" key="7">
    <source>
        <dbReference type="EMBL" id="TWI03833.1"/>
    </source>
</evidence>
<dbReference type="AlphaFoldDB" id="A0A562L873"/>
<dbReference type="PANTHER" id="PTHR11070:SF2">
    <property type="entry name" value="ATP-DEPENDENT DNA HELICASE SRS2"/>
    <property type="match status" value="1"/>
</dbReference>
<organism evidence="7 8">
    <name type="scientific">Luteimonas cucumeris</name>
    <dbReference type="NCBI Taxonomy" id="985012"/>
    <lineage>
        <taxon>Bacteria</taxon>
        <taxon>Pseudomonadati</taxon>
        <taxon>Pseudomonadota</taxon>
        <taxon>Gammaproteobacteria</taxon>
        <taxon>Lysobacterales</taxon>
        <taxon>Lysobacteraceae</taxon>
        <taxon>Luteimonas</taxon>
    </lineage>
</organism>
<comment type="caution">
    <text evidence="7">The sequence shown here is derived from an EMBL/GenBank/DDBJ whole genome shotgun (WGS) entry which is preliminary data.</text>
</comment>
<feature type="domain" description="UvrD-like helicase ATP-binding" evidence="6">
    <location>
        <begin position="93"/>
        <end position="156"/>
    </location>
</feature>
<dbReference type="Gene3D" id="3.40.50.300">
    <property type="entry name" value="P-loop containing nucleotide triphosphate hydrolases"/>
    <property type="match status" value="1"/>
</dbReference>
<name>A0A562L873_9GAMM</name>
<dbReference type="EMBL" id="VLKN01000003">
    <property type="protein sequence ID" value="TWI03833.1"/>
    <property type="molecule type" value="Genomic_DNA"/>
</dbReference>
<evidence type="ECO:0000256" key="4">
    <source>
        <dbReference type="ARBA" id="ARBA00022840"/>
    </source>
</evidence>
<sequence length="159" mass="17376">MGCSRAPFLISGAEPFLKNKDFLFWAQPANGKKAFPVPHDKVEKVVANHHGGTTQFSFRMNKTLIPINGGTAVVARLGAIGAYTHSLGQVWALRTLQRQRLILRALVRRYPHVLIDESQDIGTVHQAILQELANAGTQVTLIGDPSQGIYEFAGADGQF</sequence>
<dbReference type="GO" id="GO:0003677">
    <property type="term" value="F:DNA binding"/>
    <property type="evidence" value="ECO:0007669"/>
    <property type="project" value="InterPro"/>
</dbReference>
<dbReference type="GO" id="GO:0043138">
    <property type="term" value="F:3'-5' DNA helicase activity"/>
    <property type="evidence" value="ECO:0007669"/>
    <property type="project" value="TreeGrafter"/>
</dbReference>
<dbReference type="GO" id="GO:0000725">
    <property type="term" value="P:recombinational repair"/>
    <property type="evidence" value="ECO:0007669"/>
    <property type="project" value="TreeGrafter"/>
</dbReference>
<dbReference type="GO" id="GO:0016787">
    <property type="term" value="F:hydrolase activity"/>
    <property type="evidence" value="ECO:0007669"/>
    <property type="project" value="UniProtKB-KW"/>
</dbReference>
<dbReference type="GO" id="GO:0005524">
    <property type="term" value="F:ATP binding"/>
    <property type="evidence" value="ECO:0007669"/>
    <property type="project" value="UniProtKB-KW"/>
</dbReference>
<evidence type="ECO:0000256" key="5">
    <source>
        <dbReference type="ARBA" id="ARBA00034923"/>
    </source>
</evidence>
<keyword evidence="4" id="KW-0067">ATP-binding</keyword>
<proteinExistence type="predicted"/>
<dbReference type="InterPro" id="IPR027417">
    <property type="entry name" value="P-loop_NTPase"/>
</dbReference>
<keyword evidence="3 7" id="KW-0347">Helicase</keyword>
<dbReference type="RefSeq" id="WP_242007532.1">
    <property type="nucleotide sequence ID" value="NZ_VLKN01000003.1"/>
</dbReference>
<evidence type="ECO:0000256" key="3">
    <source>
        <dbReference type="ARBA" id="ARBA00022806"/>
    </source>
</evidence>
<dbReference type="Pfam" id="PF00580">
    <property type="entry name" value="UvrD-helicase"/>
    <property type="match status" value="1"/>
</dbReference>
<evidence type="ECO:0000313" key="8">
    <source>
        <dbReference type="Proteomes" id="UP000315167"/>
    </source>
</evidence>
<evidence type="ECO:0000256" key="1">
    <source>
        <dbReference type="ARBA" id="ARBA00022741"/>
    </source>
</evidence>
<dbReference type="Proteomes" id="UP000315167">
    <property type="component" value="Unassembled WGS sequence"/>
</dbReference>